<protein>
    <submittedName>
        <fullName evidence="2">Uncharacterized protein</fullName>
    </submittedName>
</protein>
<keyword evidence="3" id="KW-1185">Reference proteome</keyword>
<feature type="transmembrane region" description="Helical" evidence="1">
    <location>
        <begin position="32"/>
        <end position="53"/>
    </location>
</feature>
<evidence type="ECO:0000313" key="3">
    <source>
        <dbReference type="Proteomes" id="UP000272462"/>
    </source>
</evidence>
<keyword evidence="1" id="KW-1133">Transmembrane helix</keyword>
<proteinExistence type="predicted"/>
<dbReference type="KEGG" id="pzi:CWO85_02650"/>
<dbReference type="EMBL" id="CP025121">
    <property type="protein sequence ID" value="AYJ01388.1"/>
    <property type="molecule type" value="Genomic_DNA"/>
</dbReference>
<dbReference type="AlphaFoldDB" id="A0A660HMX3"/>
<sequence length="131" mass="15304">MDENTVIKSSPKQNSLVKKQLNNQNHAFFSPILKLLLLNFFISPLLFLLVTFLCHETINIFLSADIIKNNVMASPFYDLLFKQISYVSDFSLSNNYILFYRWLFVGYMIFVVFYNIEVCGHISKLSKESQN</sequence>
<feature type="transmembrane region" description="Helical" evidence="1">
    <location>
        <begin position="97"/>
        <end position="116"/>
    </location>
</feature>
<gene>
    <name evidence="2" type="ORF">CWO85_02650</name>
</gene>
<reference evidence="2 3" key="1">
    <citation type="journal article" date="2018" name="BMC Genomics">
        <title>Comparative genome analysis of jujube witches'-broom Phytoplasma, an obligate pathogen that causes jujube witches'-broom disease.</title>
        <authorList>
            <person name="Wang J."/>
            <person name="Song L."/>
            <person name="Jiao Q."/>
            <person name="Yang S."/>
            <person name="Gao R."/>
            <person name="Lu X."/>
            <person name="Zhou G."/>
        </authorList>
    </citation>
    <scope>NUCLEOTIDE SEQUENCE [LARGE SCALE GENOMIC DNA]</scope>
    <source>
        <strain evidence="2">Jwb-nky</strain>
    </source>
</reference>
<keyword evidence="1" id="KW-0472">Membrane</keyword>
<dbReference type="RefSeq" id="WP_121464100.1">
    <property type="nucleotide sequence ID" value="NZ_CP025121.1"/>
</dbReference>
<accession>A0A660HMX3</accession>
<name>A0A660HMX3_ZIZJU</name>
<organism evidence="2 3">
    <name type="scientific">Ziziphus jujuba witches'-broom phytoplasma</name>
    <dbReference type="NCBI Taxonomy" id="135727"/>
    <lineage>
        <taxon>Bacteria</taxon>
        <taxon>Bacillati</taxon>
        <taxon>Mycoplasmatota</taxon>
        <taxon>Mollicutes</taxon>
        <taxon>Acholeplasmatales</taxon>
        <taxon>Acholeplasmataceae</taxon>
        <taxon>Candidatus Phytoplasma</taxon>
        <taxon>16SrV (Elm yellows group)</taxon>
    </lineage>
</organism>
<dbReference type="Proteomes" id="UP000272462">
    <property type="component" value="Chromosome"/>
</dbReference>
<evidence type="ECO:0000256" key="1">
    <source>
        <dbReference type="SAM" id="Phobius"/>
    </source>
</evidence>
<keyword evidence="1" id="KW-0812">Transmembrane</keyword>
<evidence type="ECO:0000313" key="2">
    <source>
        <dbReference type="EMBL" id="AYJ01388.1"/>
    </source>
</evidence>